<feature type="compositionally biased region" description="Basic and acidic residues" evidence="1">
    <location>
        <begin position="522"/>
        <end position="532"/>
    </location>
</feature>
<feature type="compositionally biased region" description="Polar residues" evidence="1">
    <location>
        <begin position="327"/>
        <end position="340"/>
    </location>
</feature>
<feature type="region of interest" description="Disordered" evidence="1">
    <location>
        <begin position="514"/>
        <end position="543"/>
    </location>
</feature>
<dbReference type="PANTHER" id="PTHR38166:SF1">
    <property type="entry name" value="C2H2-TYPE DOMAIN-CONTAINING PROTEIN"/>
    <property type="match status" value="1"/>
</dbReference>
<protein>
    <recommendedName>
        <fullName evidence="4">C2H2-type domain-containing protein</fullName>
    </recommendedName>
</protein>
<sequence>MWIGQTQADGPCPILFRYAGSSASDGPDQGSKLGEAMAVLTESPVLARLGVNLTQIMYGRTMSVMRAEDPDLALSTEGAEPEVRDILTAQQLLTARRVRNKLGTSFEAIINVCLNQRYRESKLARVVKLDQNDPSFAEHATSMVLLPLYQELCKAFGCFCAPLSSHDGVTQGTPYQTQGAIAENSTGKPHAPVEAGSWQLLGRQSREPSQDELVEEKTPTASHHNEIPLSSPRHLAGQAVAATKSATAQDVDKEMEAPPQSREQTGLFLAKSRGVAAKQWQPAGEVRGQKSPEPRDAPKPTISALSDPHISPGLVGSNGPGFDFAQEQGSGHSYDSDSETTGSWFDWLSDNTEASPTIADDHPLSALTPIAVGILIRQYQMWRACAIEQQQQSSATPSRVPRSSNPRKRPKPSSNGQGDRQDDDEDNDDEGDDGPPDPGSSSKRRPEKEDIVTFSCPFLKKDSTKWGDCSKYRLRRIRDVKQHLARKHQMPMYCPLCMVTFPDEDHRDAHIISASCAPSQKSKPEGITEGQKRALSRKAPATQSPEDQWFGMWDILFPGHPRPASAYIDSALLRNAFVYQAFLANNGPSILTSVLETSGAVSWNPPSGTRDIQAWREQVISRAFQQLFDRWAASGAVAVPSREESTTGAGTSSMAIDSGIASSSSLAYTTQSPVVDMDGNITVGMGERMYRFDVPSSETASSVSGFLSWEADSESDLLSTSAANDMTSPSNPYSTMVTAQYNASSNLRFNPFEVQEMQHVWHQSMNLYGGVDANSTTNNHNNNISGGNNSLHGHGNDGGVNYHHQQNTRHGQ</sequence>
<organism evidence="2 3">
    <name type="scientific">Microdochium bolleyi</name>
    <dbReference type="NCBI Taxonomy" id="196109"/>
    <lineage>
        <taxon>Eukaryota</taxon>
        <taxon>Fungi</taxon>
        <taxon>Dikarya</taxon>
        <taxon>Ascomycota</taxon>
        <taxon>Pezizomycotina</taxon>
        <taxon>Sordariomycetes</taxon>
        <taxon>Xylariomycetidae</taxon>
        <taxon>Xylariales</taxon>
        <taxon>Microdochiaceae</taxon>
        <taxon>Microdochium</taxon>
    </lineage>
</organism>
<feature type="compositionally biased region" description="Acidic residues" evidence="1">
    <location>
        <begin position="421"/>
        <end position="435"/>
    </location>
</feature>
<gene>
    <name evidence="2" type="ORF">Micbo1qcDRAFT_166522</name>
</gene>
<feature type="region of interest" description="Disordered" evidence="1">
    <location>
        <begin position="389"/>
        <end position="449"/>
    </location>
</feature>
<reference evidence="3" key="1">
    <citation type="submission" date="2016-02" db="EMBL/GenBank/DDBJ databases">
        <title>Draft genome sequence of Microdochium bolleyi, a fungal endophyte of beachgrass.</title>
        <authorList>
            <consortium name="DOE Joint Genome Institute"/>
            <person name="David A.S."/>
            <person name="May G."/>
            <person name="Haridas S."/>
            <person name="Lim J."/>
            <person name="Wang M."/>
            <person name="Labutti K."/>
            <person name="Lipzen A."/>
            <person name="Barry K."/>
            <person name="Grigoriev I.V."/>
        </authorList>
    </citation>
    <scope>NUCLEOTIDE SEQUENCE [LARGE SCALE GENOMIC DNA]</scope>
    <source>
        <strain evidence="3">J235TASD1</strain>
    </source>
</reference>
<proteinExistence type="predicted"/>
<dbReference type="PANTHER" id="PTHR38166">
    <property type="entry name" value="C2H2-TYPE DOMAIN-CONTAINING PROTEIN-RELATED"/>
    <property type="match status" value="1"/>
</dbReference>
<dbReference type="Proteomes" id="UP000070501">
    <property type="component" value="Unassembled WGS sequence"/>
</dbReference>
<evidence type="ECO:0000313" key="3">
    <source>
        <dbReference type="Proteomes" id="UP000070501"/>
    </source>
</evidence>
<name>A0A136IUJ8_9PEZI</name>
<evidence type="ECO:0008006" key="4">
    <source>
        <dbReference type="Google" id="ProtNLM"/>
    </source>
</evidence>
<dbReference type="OrthoDB" id="3521097at2759"/>
<feature type="compositionally biased region" description="Basic and acidic residues" evidence="1">
    <location>
        <begin position="204"/>
        <end position="226"/>
    </location>
</feature>
<dbReference type="InParanoid" id="A0A136IUJ8"/>
<feature type="compositionally biased region" description="Polar residues" evidence="1">
    <location>
        <begin position="803"/>
        <end position="812"/>
    </location>
</feature>
<feature type="compositionally biased region" description="Basic and acidic residues" evidence="1">
    <location>
        <begin position="287"/>
        <end position="298"/>
    </location>
</feature>
<feature type="region of interest" description="Disordered" evidence="1">
    <location>
        <begin position="776"/>
        <end position="812"/>
    </location>
</feature>
<dbReference type="AlphaFoldDB" id="A0A136IUJ8"/>
<evidence type="ECO:0000256" key="1">
    <source>
        <dbReference type="SAM" id="MobiDB-lite"/>
    </source>
</evidence>
<dbReference type="EMBL" id="KQ964258">
    <property type="protein sequence ID" value="KXJ88486.1"/>
    <property type="molecule type" value="Genomic_DNA"/>
</dbReference>
<keyword evidence="3" id="KW-1185">Reference proteome</keyword>
<evidence type="ECO:0000313" key="2">
    <source>
        <dbReference type="EMBL" id="KXJ88486.1"/>
    </source>
</evidence>
<feature type="region of interest" description="Disordered" evidence="1">
    <location>
        <begin position="201"/>
        <end position="340"/>
    </location>
</feature>
<accession>A0A136IUJ8</accession>
<feature type="compositionally biased region" description="Low complexity" evidence="1">
    <location>
        <begin position="776"/>
        <end position="793"/>
    </location>
</feature>